<dbReference type="EMBL" id="MG993208">
    <property type="protein sequence ID" value="AYW35863.1"/>
    <property type="molecule type" value="mRNA"/>
</dbReference>
<evidence type="ECO:0000256" key="3">
    <source>
        <dbReference type="ARBA" id="ARBA00012601"/>
    </source>
</evidence>
<evidence type="ECO:0000256" key="11">
    <source>
        <dbReference type="SAM" id="SignalP"/>
    </source>
</evidence>
<keyword evidence="4 11" id="KW-0732">Signal</keyword>
<feature type="compositionally biased region" description="Low complexity" evidence="10">
    <location>
        <begin position="345"/>
        <end position="371"/>
    </location>
</feature>
<dbReference type="SMART" id="SM00236">
    <property type="entry name" value="fCBD"/>
    <property type="match status" value="1"/>
</dbReference>
<comment type="similarity">
    <text evidence="2 9">Belongs to the glycosyl hydrolase 5 (cellulase A) family.</text>
</comment>
<evidence type="ECO:0000259" key="12">
    <source>
        <dbReference type="PROSITE" id="PS51164"/>
    </source>
</evidence>
<dbReference type="InterPro" id="IPR000254">
    <property type="entry name" value="CBD"/>
</dbReference>
<dbReference type="FunFam" id="3.20.20.80:FF:000078">
    <property type="entry name" value="Endo-beta-1,4-glucanase B"/>
    <property type="match status" value="1"/>
</dbReference>
<dbReference type="EC" id="3.2.1.4" evidence="3"/>
<evidence type="ECO:0000313" key="13">
    <source>
        <dbReference type="EMBL" id="AYW35863.1"/>
    </source>
</evidence>
<dbReference type="Pfam" id="PF00734">
    <property type="entry name" value="CBM_1"/>
    <property type="match status" value="1"/>
</dbReference>
<evidence type="ECO:0000256" key="1">
    <source>
        <dbReference type="ARBA" id="ARBA00000966"/>
    </source>
</evidence>
<dbReference type="PANTHER" id="PTHR34142:SF1">
    <property type="entry name" value="GLYCOSIDE HYDROLASE FAMILY 5 DOMAIN-CONTAINING PROTEIN"/>
    <property type="match status" value="1"/>
</dbReference>
<evidence type="ECO:0000256" key="6">
    <source>
        <dbReference type="ARBA" id="ARBA00023295"/>
    </source>
</evidence>
<evidence type="ECO:0000256" key="8">
    <source>
        <dbReference type="ARBA" id="ARBA00033295"/>
    </source>
</evidence>
<evidence type="ECO:0000256" key="7">
    <source>
        <dbReference type="ARBA" id="ARBA00025192"/>
    </source>
</evidence>
<feature type="chain" id="PRO_5018053553" description="cellulase" evidence="11">
    <location>
        <begin position="19"/>
        <end position="409"/>
    </location>
</feature>
<evidence type="ECO:0000256" key="4">
    <source>
        <dbReference type="ARBA" id="ARBA00022729"/>
    </source>
</evidence>
<reference evidence="13" key="1">
    <citation type="submission" date="2018-02" db="EMBL/GenBank/DDBJ databases">
        <authorList>
            <person name="Gu Y."/>
        </authorList>
    </citation>
    <scope>NUCLEOTIDE SEQUENCE</scope>
    <source>
        <strain evidence="13">JCM12802</strain>
    </source>
</reference>
<comment type="function">
    <text evidence="7">Has endoglucanase activity on substrates containing beta-1,4 glycosidic bonds, like in carboxymethylcellulose (CMC), hydroxyethylcellulose (HEC) and beta-glucan. Involved in the degradation of complex natural cellulosic substrates.</text>
</comment>
<dbReference type="SUPFAM" id="SSF51445">
    <property type="entry name" value="(Trans)glycosidases"/>
    <property type="match status" value="1"/>
</dbReference>
<evidence type="ECO:0000256" key="9">
    <source>
        <dbReference type="RuleBase" id="RU361153"/>
    </source>
</evidence>
<dbReference type="AlphaFoldDB" id="A0A3G5ECP2"/>
<dbReference type="InterPro" id="IPR035971">
    <property type="entry name" value="CBD_sf"/>
</dbReference>
<dbReference type="GO" id="GO:0005576">
    <property type="term" value="C:extracellular region"/>
    <property type="evidence" value="ECO:0007669"/>
    <property type="project" value="InterPro"/>
</dbReference>
<evidence type="ECO:0000256" key="5">
    <source>
        <dbReference type="ARBA" id="ARBA00022801"/>
    </source>
</evidence>
<protein>
    <recommendedName>
        <fullName evidence="3">cellulase</fullName>
        <ecNumber evidence="3">3.2.1.4</ecNumber>
    </recommendedName>
    <alternativeName>
        <fullName evidence="8">Endo-beta-1,4-mannanase F</fullName>
    </alternativeName>
</protein>
<dbReference type="SUPFAM" id="SSF57180">
    <property type="entry name" value="Cellulose-binding domain"/>
    <property type="match status" value="1"/>
</dbReference>
<dbReference type="SMR" id="A0A3G5ECP2"/>
<feature type="domain" description="CBM1" evidence="12">
    <location>
        <begin position="373"/>
        <end position="409"/>
    </location>
</feature>
<dbReference type="GO" id="GO:0030248">
    <property type="term" value="F:cellulose binding"/>
    <property type="evidence" value="ECO:0007669"/>
    <property type="project" value="InterPro"/>
</dbReference>
<accession>A0A3G5ECP2</accession>
<dbReference type="InterPro" id="IPR017853">
    <property type="entry name" value="GH"/>
</dbReference>
<dbReference type="GO" id="GO:0009251">
    <property type="term" value="P:glucan catabolic process"/>
    <property type="evidence" value="ECO:0007669"/>
    <property type="project" value="TreeGrafter"/>
</dbReference>
<keyword evidence="6 9" id="KW-0326">Glycosidase</keyword>
<organism evidence="13">
    <name type="scientific">Evansstolkia leycettana</name>
    <dbReference type="NCBI Taxonomy" id="196907"/>
    <lineage>
        <taxon>Eukaryota</taxon>
        <taxon>Fungi</taxon>
        <taxon>Dikarya</taxon>
        <taxon>Ascomycota</taxon>
        <taxon>Pezizomycotina</taxon>
        <taxon>Eurotiomycetes</taxon>
        <taxon>Eurotiomycetidae</taxon>
        <taxon>Eurotiales</taxon>
        <taxon>Aspergillaceae</taxon>
        <taxon>Evansstolkia</taxon>
    </lineage>
</organism>
<proteinExistence type="evidence at transcript level"/>
<comment type="catalytic activity">
    <reaction evidence="1">
        <text>Endohydrolysis of (1-&gt;4)-beta-D-glucosidic linkages in cellulose, lichenin and cereal beta-D-glucans.</text>
        <dbReference type="EC" id="3.2.1.4"/>
    </reaction>
</comment>
<dbReference type="PROSITE" id="PS00562">
    <property type="entry name" value="CBM1_1"/>
    <property type="match status" value="1"/>
</dbReference>
<evidence type="ECO:0000256" key="10">
    <source>
        <dbReference type="SAM" id="MobiDB-lite"/>
    </source>
</evidence>
<keyword evidence="5 9" id="KW-0378">Hydrolase</keyword>
<dbReference type="PANTHER" id="PTHR34142">
    <property type="entry name" value="ENDO-BETA-1,4-GLUCANASE A"/>
    <property type="match status" value="1"/>
</dbReference>
<feature type="signal peptide" evidence="11">
    <location>
        <begin position="1"/>
        <end position="18"/>
    </location>
</feature>
<name>A0A3G5ECP2_9EURO</name>
<evidence type="ECO:0000256" key="2">
    <source>
        <dbReference type="ARBA" id="ARBA00005641"/>
    </source>
</evidence>
<sequence length="409" mass="44201">MKFSNVILAASASSLVLAAPKSKTKRTSAFQWFGANESGAEFGNQNIPGTLGTDYTWPDTSTIQTLRNAGMNIFRVPFLMERLVPNQMTGSPDPTYLADLKSTVNFITGTGAYAVVDPHNYGRYYNNIITSTSDFAAFWTTVASQFASNPRVIFDTNNEYNNMDQTLVLNLNQAAINAIRAAGATSQYIFAEGNSWTGAWTWTSVNDNMKQLTDPSNKLVYEMHQYLDSDGSGTSDQCVNSTIGYDRIVSATQWLQANGKVAFLGEFAGGSNSVCEAAVTGMLDYMEQNSDVWLGAEWWAAGPWWGNYIYSMEPPSGIAYQNYLSILEPYFPGGSYSGGTGSGSGSTTTTATTTTTKVPPTSTTSSASSTGTGVAQHWGQCGGQGWTGPTTCVSPYTCQELNPYYYQCL</sequence>
<dbReference type="Gene3D" id="3.20.20.80">
    <property type="entry name" value="Glycosidases"/>
    <property type="match status" value="1"/>
</dbReference>
<dbReference type="PROSITE" id="PS51164">
    <property type="entry name" value="CBM1_2"/>
    <property type="match status" value="1"/>
</dbReference>
<dbReference type="GO" id="GO:0008810">
    <property type="term" value="F:cellulase activity"/>
    <property type="evidence" value="ECO:0007669"/>
    <property type="project" value="UniProtKB-EC"/>
</dbReference>
<feature type="region of interest" description="Disordered" evidence="10">
    <location>
        <begin position="338"/>
        <end position="371"/>
    </location>
</feature>
<dbReference type="Pfam" id="PF00150">
    <property type="entry name" value="Cellulase"/>
    <property type="match status" value="1"/>
</dbReference>
<dbReference type="InterPro" id="IPR001547">
    <property type="entry name" value="Glyco_hydro_5"/>
</dbReference>